<name>A0AAD5JLE1_9FUNG</name>
<keyword evidence="2" id="KW-1185">Reference proteome</keyword>
<accession>A0AAD5JLE1</accession>
<dbReference type="EMBL" id="JAIXMP010000056">
    <property type="protein sequence ID" value="KAI9244838.1"/>
    <property type="molecule type" value="Genomic_DNA"/>
</dbReference>
<reference evidence="1" key="2">
    <citation type="submission" date="2023-02" db="EMBL/GenBank/DDBJ databases">
        <authorList>
            <consortium name="DOE Joint Genome Institute"/>
            <person name="Mondo S.J."/>
            <person name="Chang Y."/>
            <person name="Wang Y."/>
            <person name="Ahrendt S."/>
            <person name="Andreopoulos W."/>
            <person name="Barry K."/>
            <person name="Beard J."/>
            <person name="Benny G.L."/>
            <person name="Blankenship S."/>
            <person name="Bonito G."/>
            <person name="Cuomo C."/>
            <person name="Desiro A."/>
            <person name="Gervers K.A."/>
            <person name="Hundley H."/>
            <person name="Kuo A."/>
            <person name="LaButti K."/>
            <person name="Lang B.F."/>
            <person name="Lipzen A."/>
            <person name="O'Donnell K."/>
            <person name="Pangilinan J."/>
            <person name="Reynolds N."/>
            <person name="Sandor L."/>
            <person name="Smith M.W."/>
            <person name="Tsang A."/>
            <person name="Grigoriev I.V."/>
            <person name="Stajich J.E."/>
            <person name="Spatafora J.W."/>
        </authorList>
    </citation>
    <scope>NUCLEOTIDE SEQUENCE</scope>
    <source>
        <strain evidence="1">RSA 2281</strain>
    </source>
</reference>
<evidence type="ECO:0000313" key="2">
    <source>
        <dbReference type="Proteomes" id="UP001209540"/>
    </source>
</evidence>
<protein>
    <submittedName>
        <fullName evidence="1">Uncharacterized protein</fullName>
    </submittedName>
</protein>
<dbReference type="AlphaFoldDB" id="A0AAD5JLE1"/>
<gene>
    <name evidence="1" type="ORF">BDA99DRAFT_528786</name>
</gene>
<proteinExistence type="predicted"/>
<comment type="caution">
    <text evidence="1">The sequence shown here is derived from an EMBL/GenBank/DDBJ whole genome shotgun (WGS) entry which is preliminary data.</text>
</comment>
<sequence length="158" mass="18037">MLPGMPALHGLKNNNVALYTTKSTFKGEKRKMRLACKHLGQPVNKDVHDNNDDRETQGPIIFIAKKDGEFIDSPETKVKSAVNCIDSQRIECKFAFVLCPLNVNSQHWDDVSFYTGEHNHDDEKIILDMIRGHTTNGANMLFLTTCLRQQPWINIRKL</sequence>
<evidence type="ECO:0000313" key="1">
    <source>
        <dbReference type="EMBL" id="KAI9244838.1"/>
    </source>
</evidence>
<organism evidence="1 2">
    <name type="scientific">Phascolomyces articulosus</name>
    <dbReference type="NCBI Taxonomy" id="60185"/>
    <lineage>
        <taxon>Eukaryota</taxon>
        <taxon>Fungi</taxon>
        <taxon>Fungi incertae sedis</taxon>
        <taxon>Mucoromycota</taxon>
        <taxon>Mucoromycotina</taxon>
        <taxon>Mucoromycetes</taxon>
        <taxon>Mucorales</taxon>
        <taxon>Lichtheimiaceae</taxon>
        <taxon>Phascolomyces</taxon>
    </lineage>
</organism>
<dbReference type="Proteomes" id="UP001209540">
    <property type="component" value="Unassembled WGS sequence"/>
</dbReference>
<reference evidence="1" key="1">
    <citation type="journal article" date="2022" name="IScience">
        <title>Evolution of zygomycete secretomes and the origins of terrestrial fungal ecologies.</title>
        <authorList>
            <person name="Chang Y."/>
            <person name="Wang Y."/>
            <person name="Mondo S."/>
            <person name="Ahrendt S."/>
            <person name="Andreopoulos W."/>
            <person name="Barry K."/>
            <person name="Beard J."/>
            <person name="Benny G.L."/>
            <person name="Blankenship S."/>
            <person name="Bonito G."/>
            <person name="Cuomo C."/>
            <person name="Desiro A."/>
            <person name="Gervers K.A."/>
            <person name="Hundley H."/>
            <person name="Kuo A."/>
            <person name="LaButti K."/>
            <person name="Lang B.F."/>
            <person name="Lipzen A."/>
            <person name="O'Donnell K."/>
            <person name="Pangilinan J."/>
            <person name="Reynolds N."/>
            <person name="Sandor L."/>
            <person name="Smith M.E."/>
            <person name="Tsang A."/>
            <person name="Grigoriev I.V."/>
            <person name="Stajich J.E."/>
            <person name="Spatafora J.W."/>
        </authorList>
    </citation>
    <scope>NUCLEOTIDE SEQUENCE</scope>
    <source>
        <strain evidence="1">RSA 2281</strain>
    </source>
</reference>